<dbReference type="Gene3D" id="3.40.50.1980">
    <property type="entry name" value="Nitrogenase molybdenum iron protein domain"/>
    <property type="match status" value="2"/>
</dbReference>
<evidence type="ECO:0000256" key="2">
    <source>
        <dbReference type="ARBA" id="ARBA00022448"/>
    </source>
</evidence>
<dbReference type="EMBL" id="JAPQFJ010000037">
    <property type="protein sequence ID" value="MCY6960613.1"/>
    <property type="molecule type" value="Genomic_DNA"/>
</dbReference>
<feature type="chain" id="PRO_5047333632" evidence="4">
    <location>
        <begin position="23"/>
        <end position="295"/>
    </location>
</feature>
<dbReference type="PANTHER" id="PTHR42953">
    <property type="entry name" value="HIGH-AFFINITY ZINC UPTAKE SYSTEM PROTEIN ZNUA-RELATED"/>
    <property type="match status" value="1"/>
</dbReference>
<reference evidence="5" key="1">
    <citation type="submission" date="2022-12" db="EMBL/GenBank/DDBJ databases">
        <title>Clostridium sp. nov., isolated from industrial wastewater.</title>
        <authorList>
            <person name="Jiayan W."/>
        </authorList>
    </citation>
    <scope>NUCLEOTIDE SEQUENCE</scope>
    <source>
        <strain evidence="5">ZC22-4</strain>
    </source>
</reference>
<protein>
    <submittedName>
        <fullName evidence="5">Zinc ABC transporter substrate-binding protein</fullName>
    </submittedName>
</protein>
<dbReference type="Pfam" id="PF01297">
    <property type="entry name" value="ZnuA"/>
    <property type="match status" value="1"/>
</dbReference>
<sequence>MRKHIKFILLASFIVLSNIISGCSKNVANSNAEKNNKIPISVSIVPQETFVKAVGKDLVDVVTMIPSGQSPENFQPTPDLLEKFSKSKLYFSIGVPTEKTSIIPKASDLNPNIKIINLEKVVQSHYPDREFSPGMRDPHIWLSPKRVKVMIDSIKTELCKIDPPHKNFYEKNAKEYINNLNEIDKDINSSLTNLKNKSIIVYHPAFGYFCDDYGLEMMPLEKDGKESTAKDLQKSINYAKEKHIKIIFYQAEIDSKQAKTFADEITGKAELVEPLSADYIKNLKIMCDTFKKALE</sequence>
<feature type="signal peptide" evidence="4">
    <location>
        <begin position="1"/>
        <end position="22"/>
    </location>
</feature>
<gene>
    <name evidence="5" type="ORF">OW729_18635</name>
</gene>
<comment type="similarity">
    <text evidence="1">Belongs to the bacterial solute-binding protein 9 family.</text>
</comment>
<dbReference type="PROSITE" id="PS51257">
    <property type="entry name" value="PROKAR_LIPOPROTEIN"/>
    <property type="match status" value="1"/>
</dbReference>
<accession>A0ABT4DE73</accession>
<dbReference type="InterPro" id="IPR050492">
    <property type="entry name" value="Bact_metal-bind_prot9"/>
</dbReference>
<dbReference type="SUPFAM" id="SSF53807">
    <property type="entry name" value="Helical backbone' metal receptor"/>
    <property type="match status" value="1"/>
</dbReference>
<keyword evidence="3 4" id="KW-0732">Signal</keyword>
<evidence type="ECO:0000256" key="4">
    <source>
        <dbReference type="SAM" id="SignalP"/>
    </source>
</evidence>
<keyword evidence="2" id="KW-0813">Transport</keyword>
<dbReference type="PANTHER" id="PTHR42953:SF3">
    <property type="entry name" value="HIGH-AFFINITY ZINC UPTAKE SYSTEM PROTEIN ZNUA"/>
    <property type="match status" value="1"/>
</dbReference>
<evidence type="ECO:0000256" key="1">
    <source>
        <dbReference type="ARBA" id="ARBA00011028"/>
    </source>
</evidence>
<name>A0ABT4DE73_9CLOT</name>
<keyword evidence="6" id="KW-1185">Reference proteome</keyword>
<proteinExistence type="inferred from homology"/>
<evidence type="ECO:0000313" key="5">
    <source>
        <dbReference type="EMBL" id="MCY6960613.1"/>
    </source>
</evidence>
<evidence type="ECO:0000256" key="3">
    <source>
        <dbReference type="ARBA" id="ARBA00022729"/>
    </source>
</evidence>
<dbReference type="RefSeq" id="WP_268063049.1">
    <property type="nucleotide sequence ID" value="NZ_JAPQFJ010000037.1"/>
</dbReference>
<dbReference type="Proteomes" id="UP001144612">
    <property type="component" value="Unassembled WGS sequence"/>
</dbReference>
<evidence type="ECO:0000313" key="6">
    <source>
        <dbReference type="Proteomes" id="UP001144612"/>
    </source>
</evidence>
<dbReference type="InterPro" id="IPR006127">
    <property type="entry name" value="ZnuA-like"/>
</dbReference>
<organism evidence="5 6">
    <name type="scientific">Clostridium brassicae</name>
    <dbReference type="NCBI Taxonomy" id="2999072"/>
    <lineage>
        <taxon>Bacteria</taxon>
        <taxon>Bacillati</taxon>
        <taxon>Bacillota</taxon>
        <taxon>Clostridia</taxon>
        <taxon>Eubacteriales</taxon>
        <taxon>Clostridiaceae</taxon>
        <taxon>Clostridium</taxon>
    </lineage>
</organism>
<comment type="caution">
    <text evidence="5">The sequence shown here is derived from an EMBL/GenBank/DDBJ whole genome shotgun (WGS) entry which is preliminary data.</text>
</comment>